<dbReference type="AlphaFoldDB" id="A0A4V1QSJ6"/>
<proteinExistence type="predicted"/>
<reference evidence="2 3" key="1">
    <citation type="submission" date="2019-01" db="EMBL/GenBank/DDBJ databases">
        <authorList>
            <person name="Li J."/>
        </authorList>
    </citation>
    <scope>NUCLEOTIDE SEQUENCE [LARGE SCALE GENOMIC DNA]</scope>
    <source>
        <strain evidence="2 3">CCUG 35506</strain>
    </source>
</reference>
<keyword evidence="1" id="KW-0472">Membrane</keyword>
<evidence type="ECO:0000313" key="2">
    <source>
        <dbReference type="EMBL" id="RXZ48623.1"/>
    </source>
</evidence>
<accession>A0A4V1QSJ6</accession>
<dbReference type="RefSeq" id="WP_129230963.1">
    <property type="nucleotide sequence ID" value="NZ_SDPO01000002.1"/>
</dbReference>
<keyword evidence="1" id="KW-1133">Transmembrane helix</keyword>
<gene>
    <name evidence="2" type="ORF">ESP57_06380</name>
</gene>
<name>A0A4V1QSJ6_9MICO</name>
<feature type="transmembrane region" description="Helical" evidence="1">
    <location>
        <begin position="65"/>
        <end position="83"/>
    </location>
</feature>
<evidence type="ECO:0000313" key="3">
    <source>
        <dbReference type="Proteomes" id="UP000292935"/>
    </source>
</evidence>
<keyword evidence="1" id="KW-0812">Transmembrane</keyword>
<sequence length="119" mass="11860">MSESAPTTAQGSTTNFRLLGVIAFVIGAAAVVMTRLLGLVSPLLISTGLPSAYELISGLGLLANGLSLICGIAALVLGVIVLLRRDAPKGFAAAGAALGGAEVLSAFTGFGQAAFYSFM</sequence>
<keyword evidence="3" id="KW-1185">Reference proteome</keyword>
<protein>
    <submittedName>
        <fullName evidence="2">Uncharacterized protein</fullName>
    </submittedName>
</protein>
<organism evidence="2 3">
    <name type="scientific">Agromyces fucosus</name>
    <dbReference type="NCBI Taxonomy" id="41985"/>
    <lineage>
        <taxon>Bacteria</taxon>
        <taxon>Bacillati</taxon>
        <taxon>Actinomycetota</taxon>
        <taxon>Actinomycetes</taxon>
        <taxon>Micrococcales</taxon>
        <taxon>Microbacteriaceae</taxon>
        <taxon>Agromyces</taxon>
    </lineage>
</organism>
<evidence type="ECO:0000256" key="1">
    <source>
        <dbReference type="SAM" id="Phobius"/>
    </source>
</evidence>
<comment type="caution">
    <text evidence="2">The sequence shown here is derived from an EMBL/GenBank/DDBJ whole genome shotgun (WGS) entry which is preliminary data.</text>
</comment>
<feature type="transmembrane region" description="Helical" evidence="1">
    <location>
        <begin position="21"/>
        <end position="45"/>
    </location>
</feature>
<dbReference type="Proteomes" id="UP000292935">
    <property type="component" value="Unassembled WGS sequence"/>
</dbReference>
<dbReference type="EMBL" id="SDPO01000002">
    <property type="protein sequence ID" value="RXZ48623.1"/>
    <property type="molecule type" value="Genomic_DNA"/>
</dbReference>
<feature type="transmembrane region" description="Helical" evidence="1">
    <location>
        <begin position="90"/>
        <end position="115"/>
    </location>
</feature>